<sequence length="133" mass="13920">MAATGLAALGLLAATPAAAQAPGAAPQYTEAQVRAFLVGFYGDHGPSEKDRIYKVTEELKKKASETEEYDLLLCAQNTPDTVRIGKVTTEASAATGWAQVTPVFSGGTQSHLTAYVGLDASKPMKLSDITCDL</sequence>
<evidence type="ECO:0000313" key="2">
    <source>
        <dbReference type="EMBL" id="OON77402.1"/>
    </source>
</evidence>
<keyword evidence="3" id="KW-1185">Reference proteome</keyword>
<evidence type="ECO:0000256" key="1">
    <source>
        <dbReference type="SAM" id="SignalP"/>
    </source>
</evidence>
<reference evidence="2 3" key="1">
    <citation type="submission" date="2017-02" db="EMBL/GenBank/DDBJ databases">
        <title>Draft Genome Sequence of Streptomyces tsukubaensis F601, a Producer of the immunosuppressant tacrolimus FK506.</title>
        <authorList>
            <person name="Zong G."/>
            <person name="Zhong C."/>
            <person name="Fu J."/>
            <person name="Qin R."/>
            <person name="Cao G."/>
        </authorList>
    </citation>
    <scope>NUCLEOTIDE SEQUENCE [LARGE SCALE GENOMIC DNA]</scope>
    <source>
        <strain evidence="2 3">F601</strain>
    </source>
</reference>
<dbReference type="EMBL" id="MVFC01000015">
    <property type="protein sequence ID" value="OON77402.1"/>
    <property type="molecule type" value="Genomic_DNA"/>
</dbReference>
<dbReference type="Proteomes" id="UP000190539">
    <property type="component" value="Unassembled WGS sequence"/>
</dbReference>
<name>A0A1V4A7A7_9ACTN</name>
<organism evidence="2 3">
    <name type="scientific">Streptomyces tsukubensis</name>
    <dbReference type="NCBI Taxonomy" id="83656"/>
    <lineage>
        <taxon>Bacteria</taxon>
        <taxon>Bacillati</taxon>
        <taxon>Actinomycetota</taxon>
        <taxon>Actinomycetes</taxon>
        <taxon>Kitasatosporales</taxon>
        <taxon>Streptomycetaceae</taxon>
        <taxon>Streptomyces</taxon>
    </lineage>
</organism>
<accession>A0A1V4A7A7</accession>
<gene>
    <name evidence="2" type="ORF">B1H18_18865</name>
</gene>
<feature type="chain" id="PRO_5010747893" evidence="1">
    <location>
        <begin position="20"/>
        <end position="133"/>
    </location>
</feature>
<protein>
    <submittedName>
        <fullName evidence="2">Uncharacterized protein</fullName>
    </submittedName>
</protein>
<proteinExistence type="predicted"/>
<dbReference type="AlphaFoldDB" id="A0A1V4A7A7"/>
<keyword evidence="1" id="KW-0732">Signal</keyword>
<evidence type="ECO:0000313" key="3">
    <source>
        <dbReference type="Proteomes" id="UP000190539"/>
    </source>
</evidence>
<comment type="caution">
    <text evidence="2">The sequence shown here is derived from an EMBL/GenBank/DDBJ whole genome shotgun (WGS) entry which is preliminary data.</text>
</comment>
<feature type="signal peptide" evidence="1">
    <location>
        <begin position="1"/>
        <end position="19"/>
    </location>
</feature>